<accession>A0A1H8YNT3</accession>
<gene>
    <name evidence="1" type="ORF">SAMN04489732_129107</name>
</gene>
<evidence type="ECO:0000313" key="1">
    <source>
        <dbReference type="EMBL" id="SEP53661.1"/>
    </source>
</evidence>
<sequence>MLRRARSNSSATEVDGRLAHSHNEKCYDAHQHCTLKAHTHTSRCIPQDCPKYRHKHTANCYEAVLKCRKFT</sequence>
<reference evidence="1 2" key="1">
    <citation type="submission" date="2016-10" db="EMBL/GenBank/DDBJ databases">
        <authorList>
            <person name="de Groot N.N."/>
        </authorList>
    </citation>
    <scope>NUCLEOTIDE SEQUENCE [LARGE SCALE GENOMIC DNA]</scope>
    <source>
        <strain evidence="1 2">DSM 44993</strain>
    </source>
</reference>
<name>A0A1H8YNT3_9PSEU</name>
<dbReference type="STRING" id="394193.SAMN04489732_129107"/>
<dbReference type="EMBL" id="FOEF01000029">
    <property type="protein sequence ID" value="SEP53661.1"/>
    <property type="molecule type" value="Genomic_DNA"/>
</dbReference>
<dbReference type="Proteomes" id="UP000198582">
    <property type="component" value="Unassembled WGS sequence"/>
</dbReference>
<proteinExistence type="predicted"/>
<keyword evidence="2" id="KW-1185">Reference proteome</keyword>
<organism evidence="1 2">
    <name type="scientific">Amycolatopsis saalfeldensis</name>
    <dbReference type="NCBI Taxonomy" id="394193"/>
    <lineage>
        <taxon>Bacteria</taxon>
        <taxon>Bacillati</taxon>
        <taxon>Actinomycetota</taxon>
        <taxon>Actinomycetes</taxon>
        <taxon>Pseudonocardiales</taxon>
        <taxon>Pseudonocardiaceae</taxon>
        <taxon>Amycolatopsis</taxon>
    </lineage>
</organism>
<protein>
    <submittedName>
        <fullName evidence="1">Uncharacterized protein</fullName>
    </submittedName>
</protein>
<dbReference type="AlphaFoldDB" id="A0A1H8YNT3"/>
<evidence type="ECO:0000313" key="2">
    <source>
        <dbReference type="Proteomes" id="UP000198582"/>
    </source>
</evidence>